<feature type="compositionally biased region" description="Basic residues" evidence="1">
    <location>
        <begin position="517"/>
        <end position="539"/>
    </location>
</feature>
<keyword evidence="4" id="KW-1185">Reference proteome</keyword>
<evidence type="ECO:0000313" key="4">
    <source>
        <dbReference type="Proteomes" id="UP001600888"/>
    </source>
</evidence>
<dbReference type="Gene3D" id="1.10.443.20">
    <property type="entry name" value="Centromere DNA-binding protein complex CBF3 subunit, domain 2"/>
    <property type="match status" value="1"/>
</dbReference>
<dbReference type="EMBL" id="JBAWTH010000096">
    <property type="protein sequence ID" value="KAL2277619.1"/>
    <property type="molecule type" value="Genomic_DNA"/>
</dbReference>
<feature type="compositionally biased region" description="Pro residues" evidence="1">
    <location>
        <begin position="569"/>
        <end position="579"/>
    </location>
</feature>
<name>A0ABR4E5B8_9PEZI</name>
<evidence type="ECO:0000259" key="2">
    <source>
        <dbReference type="Pfam" id="PF16787"/>
    </source>
</evidence>
<feature type="domain" description="Ndc10" evidence="2">
    <location>
        <begin position="40"/>
        <end position="396"/>
    </location>
</feature>
<evidence type="ECO:0000313" key="3">
    <source>
        <dbReference type="EMBL" id="KAL2277619.1"/>
    </source>
</evidence>
<comment type="caution">
    <text evidence="3">The sequence shown here is derived from an EMBL/GenBank/DDBJ whole genome shotgun (WGS) entry which is preliminary data.</text>
</comment>
<feature type="compositionally biased region" description="Polar residues" evidence="1">
    <location>
        <begin position="581"/>
        <end position="593"/>
    </location>
</feature>
<dbReference type="InterPro" id="IPR044661">
    <property type="entry name" value="MED15a/b/c-like"/>
</dbReference>
<feature type="compositionally biased region" description="Polar residues" evidence="1">
    <location>
        <begin position="496"/>
        <end position="508"/>
    </location>
</feature>
<gene>
    <name evidence="3" type="ORF">FJTKL_15299</name>
</gene>
<dbReference type="PANTHER" id="PTHR33137">
    <property type="entry name" value="MEDIATOR OF RNA POLYMERASE II TRANSCRIPTION SUBUNIT 15A-RELATED"/>
    <property type="match status" value="1"/>
</dbReference>
<dbReference type="Proteomes" id="UP001600888">
    <property type="component" value="Unassembled WGS sequence"/>
</dbReference>
<dbReference type="Pfam" id="PF16787">
    <property type="entry name" value="NDC10_II"/>
    <property type="match status" value="1"/>
</dbReference>
<sequence>MWLIRYWRGHDMSRRQTRQNHSTKCVNQPSAISIPQTANCINPAQHPRGAAVKALINTLSLDTAPNKRGSWTDRLANSIKDVYTADKVSAFTRLVWRTESLHEIGIAFRTGVDFLFADSMLLRWSNRNRIKLADTFCLPLKAENTKALVVLMDHSKTNKNGQARYTTCLKNRDPFAYPIGQLAFSLFFRWQVEDGGPDLFPDLRAPEKWYKTKLFIRRSPKEPEQSLAYQTHMKHLKEFYKGVNILSTKLSHLPRVSNAQRQEGRGVPAPQIRRAGGWNANDAVHIYLPTLAYAFMRSTAGFDHENAKSYFLPREQVDPPQFLRSQVWPELNDWLRVSRDPSDKRHDIISRNKATAAFIELLKWLRDVFLQDAVFLQQEYPKHPIFSDSLFRTTEWEEFATQVRDQQATQHQHSHYEQIKAVMPIVAERMDSEEANNKFRHKDLKDTLKRIEKRMHHQDLKLEAFRGMQYILTTQQVLTPRKSQCNTTYTHAFKYQPQSGQASDTAPTPASPSQSRQRQRQHQHPHQHPHPHPHPHPHQCQHQCQQQCQQPRPWLPEATPEPLGHAPYPRHPSPAPGPPNHTASNIPPRTTSPIAPPMTPDTSQPSATPQGRSQMTTNLTYGPLEEIARAKARSHRFKFPRTQVQTVRDILQIWRLGIGPFPAITLLETSYPS</sequence>
<organism evidence="3 4">
    <name type="scientific">Diaporthe vaccinii</name>
    <dbReference type="NCBI Taxonomy" id="105482"/>
    <lineage>
        <taxon>Eukaryota</taxon>
        <taxon>Fungi</taxon>
        <taxon>Dikarya</taxon>
        <taxon>Ascomycota</taxon>
        <taxon>Pezizomycotina</taxon>
        <taxon>Sordariomycetes</taxon>
        <taxon>Sordariomycetidae</taxon>
        <taxon>Diaporthales</taxon>
        <taxon>Diaporthaceae</taxon>
        <taxon>Diaporthe</taxon>
        <taxon>Diaporthe eres species complex</taxon>
    </lineage>
</organism>
<feature type="compositionally biased region" description="Low complexity" evidence="1">
    <location>
        <begin position="540"/>
        <end position="552"/>
    </location>
</feature>
<dbReference type="InterPro" id="IPR038279">
    <property type="entry name" value="Ndc10_dom2_sf"/>
</dbReference>
<protein>
    <recommendedName>
        <fullName evidence="2">Ndc10 domain-containing protein</fullName>
    </recommendedName>
</protein>
<accession>A0ABR4E5B8</accession>
<dbReference type="InterPro" id="IPR031872">
    <property type="entry name" value="NDC10_II"/>
</dbReference>
<dbReference type="PANTHER" id="PTHR33137:SF4">
    <property type="entry name" value="MEDIATOR OF RNA POLYMERASE II TRANSCRIPTION SUBUNIT 15A-RELATED"/>
    <property type="match status" value="1"/>
</dbReference>
<feature type="compositionally biased region" description="Polar residues" evidence="1">
    <location>
        <begin position="600"/>
        <end position="617"/>
    </location>
</feature>
<evidence type="ECO:0000256" key="1">
    <source>
        <dbReference type="SAM" id="MobiDB-lite"/>
    </source>
</evidence>
<proteinExistence type="predicted"/>
<reference evidence="3 4" key="1">
    <citation type="submission" date="2024-03" db="EMBL/GenBank/DDBJ databases">
        <title>A high-quality draft genome sequence of Diaporthe vaccinii, a causative agent of upright dieback and viscid rot disease in cranberry plants.</title>
        <authorList>
            <person name="Sarrasin M."/>
            <person name="Lang B.F."/>
            <person name="Burger G."/>
        </authorList>
    </citation>
    <scope>NUCLEOTIDE SEQUENCE [LARGE SCALE GENOMIC DNA]</scope>
    <source>
        <strain evidence="3 4">IS7</strain>
    </source>
</reference>
<feature type="region of interest" description="Disordered" evidence="1">
    <location>
        <begin position="496"/>
        <end position="617"/>
    </location>
</feature>